<dbReference type="Proteomes" id="UP001172101">
    <property type="component" value="Unassembled WGS sequence"/>
</dbReference>
<evidence type="ECO:0000259" key="3">
    <source>
        <dbReference type="Pfam" id="PF01370"/>
    </source>
</evidence>
<dbReference type="SUPFAM" id="SSF51735">
    <property type="entry name" value="NAD(P)-binding Rossmann-fold domains"/>
    <property type="match status" value="1"/>
</dbReference>
<accession>A0AA40DXX2</accession>
<dbReference type="InterPro" id="IPR036291">
    <property type="entry name" value="NAD(P)-bd_dom_sf"/>
</dbReference>
<dbReference type="PANTHER" id="PTHR10366">
    <property type="entry name" value="NAD DEPENDENT EPIMERASE/DEHYDRATASE"/>
    <property type="match status" value="1"/>
</dbReference>
<organism evidence="4 5">
    <name type="scientific">Lasiosphaeria miniovina</name>
    <dbReference type="NCBI Taxonomy" id="1954250"/>
    <lineage>
        <taxon>Eukaryota</taxon>
        <taxon>Fungi</taxon>
        <taxon>Dikarya</taxon>
        <taxon>Ascomycota</taxon>
        <taxon>Pezizomycotina</taxon>
        <taxon>Sordariomycetes</taxon>
        <taxon>Sordariomycetidae</taxon>
        <taxon>Sordariales</taxon>
        <taxon>Lasiosphaeriaceae</taxon>
        <taxon>Lasiosphaeria</taxon>
    </lineage>
</organism>
<evidence type="ECO:0000256" key="1">
    <source>
        <dbReference type="ARBA" id="ARBA00023002"/>
    </source>
</evidence>
<dbReference type="AlphaFoldDB" id="A0AA40DXX2"/>
<name>A0AA40DXX2_9PEZI</name>
<dbReference type="GO" id="GO:0016616">
    <property type="term" value="F:oxidoreductase activity, acting on the CH-OH group of donors, NAD or NADP as acceptor"/>
    <property type="evidence" value="ECO:0007669"/>
    <property type="project" value="TreeGrafter"/>
</dbReference>
<proteinExistence type="inferred from homology"/>
<keyword evidence="1" id="KW-0560">Oxidoreductase</keyword>
<evidence type="ECO:0000313" key="4">
    <source>
        <dbReference type="EMBL" id="KAK0717712.1"/>
    </source>
</evidence>
<sequence>MAAPITSPLFITGASGFIGSQVALDALQAGYRLRLSVRRESQIGELQQRFAAHASQLEFVVVADLSDSAALRAALADDVEYVIHLASPMPGSGDDFETGYLRPAVQGTEAVLNAAEAAPTVKRLVVMSSLLALLPVGALRVPAYEIKAGSNLSIPVDKDMVFPPGPAGHGLKYCASKVLAHRATLEWTAAHQPRFTLVAVHPTFVGGRDMAQTDAAAPRGVTAFLLNSLATSPPGGPAVPASLVDVRDVSLGVLRSLDLEVDGSSGAVTEVLMPGEPTTWDAITAFVRTKYPQIEVKLQGPFDAPFTADGGRIQQELGIKKWQPMEEIVSSILDQQLELRTAAAAAAAAAGGVH</sequence>
<dbReference type="Pfam" id="PF01370">
    <property type="entry name" value="Epimerase"/>
    <property type="match status" value="1"/>
</dbReference>
<dbReference type="EMBL" id="JAUIRO010000004">
    <property type="protein sequence ID" value="KAK0717712.1"/>
    <property type="molecule type" value="Genomic_DNA"/>
</dbReference>
<feature type="domain" description="NAD-dependent epimerase/dehydratase" evidence="3">
    <location>
        <begin position="10"/>
        <end position="208"/>
    </location>
</feature>
<reference evidence="4" key="1">
    <citation type="submission" date="2023-06" db="EMBL/GenBank/DDBJ databases">
        <title>Genome-scale phylogeny and comparative genomics of the fungal order Sordariales.</title>
        <authorList>
            <consortium name="Lawrence Berkeley National Laboratory"/>
            <person name="Hensen N."/>
            <person name="Bonometti L."/>
            <person name="Westerberg I."/>
            <person name="Brannstrom I.O."/>
            <person name="Guillou S."/>
            <person name="Cros-Aarteil S."/>
            <person name="Calhoun S."/>
            <person name="Haridas S."/>
            <person name="Kuo A."/>
            <person name="Mondo S."/>
            <person name="Pangilinan J."/>
            <person name="Riley R."/>
            <person name="LaButti K."/>
            <person name="Andreopoulos B."/>
            <person name="Lipzen A."/>
            <person name="Chen C."/>
            <person name="Yanf M."/>
            <person name="Daum C."/>
            <person name="Ng V."/>
            <person name="Clum A."/>
            <person name="Steindorff A."/>
            <person name="Ohm R."/>
            <person name="Martin F."/>
            <person name="Silar P."/>
            <person name="Natvig D."/>
            <person name="Lalanne C."/>
            <person name="Gautier V."/>
            <person name="Ament-velasquez S.L."/>
            <person name="Kruys A."/>
            <person name="Hutchinson M.I."/>
            <person name="Powell A.J."/>
            <person name="Barry K."/>
            <person name="Miller A.N."/>
            <person name="Grigoriev I.V."/>
            <person name="Debuchy R."/>
            <person name="Gladieux P."/>
            <person name="Thoren M.H."/>
            <person name="Johannesson H."/>
        </authorList>
    </citation>
    <scope>NUCLEOTIDE SEQUENCE</scope>
    <source>
        <strain evidence="4">SMH2392-1A</strain>
    </source>
</reference>
<dbReference type="Gene3D" id="3.40.50.720">
    <property type="entry name" value="NAD(P)-binding Rossmann-like Domain"/>
    <property type="match status" value="1"/>
</dbReference>
<dbReference type="RefSeq" id="XP_060296505.1">
    <property type="nucleotide sequence ID" value="XM_060437700.1"/>
</dbReference>
<evidence type="ECO:0000256" key="2">
    <source>
        <dbReference type="ARBA" id="ARBA00023445"/>
    </source>
</evidence>
<comment type="similarity">
    <text evidence="2">Belongs to the NAD(P)-dependent epimerase/dehydratase family. Dihydroflavonol-4-reductase subfamily.</text>
</comment>
<dbReference type="InterPro" id="IPR050425">
    <property type="entry name" value="NAD(P)_dehydrat-like"/>
</dbReference>
<keyword evidence="5" id="KW-1185">Reference proteome</keyword>
<protein>
    <recommendedName>
        <fullName evidence="3">NAD-dependent epimerase/dehydratase domain-containing protein</fullName>
    </recommendedName>
</protein>
<dbReference type="PANTHER" id="PTHR10366:SF812">
    <property type="entry name" value="VPS9 DOMAIN-CONTAINING PROTEIN"/>
    <property type="match status" value="1"/>
</dbReference>
<gene>
    <name evidence="4" type="ORF">B0T26DRAFT_645255</name>
</gene>
<dbReference type="GeneID" id="85320970"/>
<evidence type="ECO:0000313" key="5">
    <source>
        <dbReference type="Proteomes" id="UP001172101"/>
    </source>
</evidence>
<dbReference type="InterPro" id="IPR001509">
    <property type="entry name" value="Epimerase_deHydtase"/>
</dbReference>
<comment type="caution">
    <text evidence="4">The sequence shown here is derived from an EMBL/GenBank/DDBJ whole genome shotgun (WGS) entry which is preliminary data.</text>
</comment>